<feature type="compositionally biased region" description="Polar residues" evidence="1">
    <location>
        <begin position="84"/>
        <end position="93"/>
    </location>
</feature>
<feature type="region of interest" description="Disordered" evidence="1">
    <location>
        <begin position="53"/>
        <end position="112"/>
    </location>
</feature>
<dbReference type="Proteomes" id="UP000243459">
    <property type="component" value="Chromosome 1"/>
</dbReference>
<sequence length="223" mass="24181">MGYLPECKETTEEAYVRRRGMARHTTTTSGLPMPWTCQLQHAAASFLQGWASSSSKNTPITHSTHCNPAPASNTARRVPHRSSLRSAKQTASLLSPPFTVAPPPSAGAAPLPPPLPRPCCSLTMRKQPASQRLRVKTDLCPIADQTTGTFIAPFDLPLHYRHDGAVYSGSPSCPAHRASGSEMGHLVTRTIQEPTALKRAPQPKDDTMASLSLDDEAPENRRR</sequence>
<reference evidence="3" key="1">
    <citation type="journal article" date="2017" name="Nat. Commun.">
        <title>The asparagus genome sheds light on the origin and evolution of a young Y chromosome.</title>
        <authorList>
            <person name="Harkess A."/>
            <person name="Zhou J."/>
            <person name="Xu C."/>
            <person name="Bowers J.E."/>
            <person name="Van der Hulst R."/>
            <person name="Ayyampalayam S."/>
            <person name="Mercati F."/>
            <person name="Riccardi P."/>
            <person name="McKain M.R."/>
            <person name="Kakrana A."/>
            <person name="Tang H."/>
            <person name="Ray J."/>
            <person name="Groenendijk J."/>
            <person name="Arikit S."/>
            <person name="Mathioni S.M."/>
            <person name="Nakano M."/>
            <person name="Shan H."/>
            <person name="Telgmann-Rauber A."/>
            <person name="Kanno A."/>
            <person name="Yue Z."/>
            <person name="Chen H."/>
            <person name="Li W."/>
            <person name="Chen Y."/>
            <person name="Xu X."/>
            <person name="Zhang Y."/>
            <person name="Luo S."/>
            <person name="Chen H."/>
            <person name="Gao J."/>
            <person name="Mao Z."/>
            <person name="Pires J.C."/>
            <person name="Luo M."/>
            <person name="Kudrna D."/>
            <person name="Wing R.A."/>
            <person name="Meyers B.C."/>
            <person name="Yi K."/>
            <person name="Kong H."/>
            <person name="Lavrijsen P."/>
            <person name="Sunseri F."/>
            <person name="Falavigna A."/>
            <person name="Ye Y."/>
            <person name="Leebens-Mack J.H."/>
            <person name="Chen G."/>
        </authorList>
    </citation>
    <scope>NUCLEOTIDE SEQUENCE [LARGE SCALE GENOMIC DNA]</scope>
    <source>
        <strain evidence="3">cv. DH0086</strain>
    </source>
</reference>
<dbReference type="EMBL" id="CM007381">
    <property type="protein sequence ID" value="ONK79914.1"/>
    <property type="molecule type" value="Genomic_DNA"/>
</dbReference>
<evidence type="ECO:0000256" key="1">
    <source>
        <dbReference type="SAM" id="MobiDB-lite"/>
    </source>
</evidence>
<dbReference type="AlphaFoldDB" id="A0A5P1FPF5"/>
<name>A0A5P1FPF5_ASPOF</name>
<accession>A0A5P1FPF5</accession>
<feature type="compositionally biased region" description="Pro residues" evidence="1">
    <location>
        <begin position="99"/>
        <end position="112"/>
    </location>
</feature>
<feature type="compositionally biased region" description="Polar residues" evidence="1">
    <location>
        <begin position="53"/>
        <end position="75"/>
    </location>
</feature>
<evidence type="ECO:0000313" key="3">
    <source>
        <dbReference type="Proteomes" id="UP000243459"/>
    </source>
</evidence>
<evidence type="ECO:0000313" key="2">
    <source>
        <dbReference type="EMBL" id="ONK79914.1"/>
    </source>
</evidence>
<gene>
    <name evidence="2" type="ORF">A4U43_C01F11760</name>
</gene>
<dbReference type="Gramene" id="ONK79914">
    <property type="protein sequence ID" value="ONK79914"/>
    <property type="gene ID" value="A4U43_C01F11760"/>
</dbReference>
<feature type="region of interest" description="Disordered" evidence="1">
    <location>
        <begin position="191"/>
        <end position="223"/>
    </location>
</feature>
<protein>
    <submittedName>
        <fullName evidence="2">Uncharacterized protein</fullName>
    </submittedName>
</protein>
<proteinExistence type="predicted"/>
<keyword evidence="3" id="KW-1185">Reference proteome</keyword>
<organism evidence="2 3">
    <name type="scientific">Asparagus officinalis</name>
    <name type="common">Garden asparagus</name>
    <dbReference type="NCBI Taxonomy" id="4686"/>
    <lineage>
        <taxon>Eukaryota</taxon>
        <taxon>Viridiplantae</taxon>
        <taxon>Streptophyta</taxon>
        <taxon>Embryophyta</taxon>
        <taxon>Tracheophyta</taxon>
        <taxon>Spermatophyta</taxon>
        <taxon>Magnoliopsida</taxon>
        <taxon>Liliopsida</taxon>
        <taxon>Asparagales</taxon>
        <taxon>Asparagaceae</taxon>
        <taxon>Asparagoideae</taxon>
        <taxon>Asparagus</taxon>
    </lineage>
</organism>